<evidence type="ECO:0000313" key="4">
    <source>
        <dbReference type="Proteomes" id="UP001063166"/>
    </source>
</evidence>
<proteinExistence type="predicted"/>
<sequence length="319" mass="32391">MNKFLPLFLLVGGTGTALAKPLEARQSFKDLDCSLKQHTRCFILGVPFNNPQEALRRLREDGCANDVNRRLLESLLMECLKHDRDGRGHRCNDPDSAYPDSMVTFSRDCCTLRDPKFVMDMLECKDEKGGNGGDGGSGGNGGNGGNVEGKTEDCDDGKFMAGNGGAGGRGGNGGDGAGLVVARLGAGLAATVSLEVAMVVVAGMVVMVEEAATSEVAVLGADGKRRVALEMAGGAVLVVTAATAATLKKTEVVVAVAVVGSAMGSVAGRNLAAGHVLGAASPALAAAPVRVAGNPILAAVLLALPVVPARVVADPTLEA</sequence>
<dbReference type="EMBL" id="BRPK01000012">
    <property type="protein sequence ID" value="GLB42865.1"/>
    <property type="molecule type" value="Genomic_DNA"/>
</dbReference>
<feature type="compositionally biased region" description="Gly residues" evidence="1">
    <location>
        <begin position="130"/>
        <end position="147"/>
    </location>
</feature>
<dbReference type="OrthoDB" id="3066296at2759"/>
<accession>A0A9P3UST7</accession>
<organism evidence="3 4">
    <name type="scientific">Lyophyllum shimeji</name>
    <name type="common">Hon-shimeji</name>
    <name type="synonym">Tricholoma shimeji</name>
    <dbReference type="NCBI Taxonomy" id="47721"/>
    <lineage>
        <taxon>Eukaryota</taxon>
        <taxon>Fungi</taxon>
        <taxon>Dikarya</taxon>
        <taxon>Basidiomycota</taxon>
        <taxon>Agaricomycotina</taxon>
        <taxon>Agaricomycetes</taxon>
        <taxon>Agaricomycetidae</taxon>
        <taxon>Agaricales</taxon>
        <taxon>Tricholomatineae</taxon>
        <taxon>Lyophyllaceae</taxon>
        <taxon>Lyophyllum</taxon>
    </lineage>
</organism>
<gene>
    <name evidence="3" type="ORF">LshimejAT787_1203140</name>
</gene>
<name>A0A9P3UST7_LYOSH</name>
<reference evidence="3" key="1">
    <citation type="submission" date="2022-07" db="EMBL/GenBank/DDBJ databases">
        <title>The genome of Lyophyllum shimeji provides insight into the initial evolution of ectomycorrhizal fungal genome.</title>
        <authorList>
            <person name="Kobayashi Y."/>
            <person name="Shibata T."/>
            <person name="Hirakawa H."/>
            <person name="Shigenobu S."/>
            <person name="Nishiyama T."/>
            <person name="Yamada A."/>
            <person name="Hasebe M."/>
            <person name="Kawaguchi M."/>
        </authorList>
    </citation>
    <scope>NUCLEOTIDE SEQUENCE</scope>
    <source>
        <strain evidence="3">AT787</strain>
    </source>
</reference>
<evidence type="ECO:0000256" key="1">
    <source>
        <dbReference type="SAM" id="MobiDB-lite"/>
    </source>
</evidence>
<feature type="signal peptide" evidence="2">
    <location>
        <begin position="1"/>
        <end position="19"/>
    </location>
</feature>
<keyword evidence="2" id="KW-0732">Signal</keyword>
<evidence type="ECO:0000256" key="2">
    <source>
        <dbReference type="SAM" id="SignalP"/>
    </source>
</evidence>
<dbReference type="Proteomes" id="UP001063166">
    <property type="component" value="Unassembled WGS sequence"/>
</dbReference>
<comment type="caution">
    <text evidence="3">The sequence shown here is derived from an EMBL/GenBank/DDBJ whole genome shotgun (WGS) entry which is preliminary data.</text>
</comment>
<keyword evidence="4" id="KW-1185">Reference proteome</keyword>
<evidence type="ECO:0000313" key="3">
    <source>
        <dbReference type="EMBL" id="GLB42865.1"/>
    </source>
</evidence>
<feature type="region of interest" description="Disordered" evidence="1">
    <location>
        <begin position="129"/>
        <end position="155"/>
    </location>
</feature>
<dbReference type="AlphaFoldDB" id="A0A9P3UST7"/>
<protein>
    <submittedName>
        <fullName evidence="3">Uncharacterized protein</fullName>
    </submittedName>
</protein>
<feature type="chain" id="PRO_5040155050" evidence="2">
    <location>
        <begin position="20"/>
        <end position="319"/>
    </location>
</feature>